<dbReference type="InterPro" id="IPR017930">
    <property type="entry name" value="Myb_dom"/>
</dbReference>
<dbReference type="GO" id="GO:0001006">
    <property type="term" value="F:RNA polymerase III type 3 promoter sequence-specific DNA binding"/>
    <property type="evidence" value="ECO:0007669"/>
    <property type="project" value="TreeGrafter"/>
</dbReference>
<sequence>MAASHRHRKWTLEEDMVLRYEVEAQRDTNEPTNWAAISEKLPHRSNKDCRKRWLKTVEVYRKGPWTADEDQRLLAAMETYGTRYETIPHKTCFPPSLYTE</sequence>
<dbReference type="InterPro" id="IPR051575">
    <property type="entry name" value="Myb-like_DNA-bd"/>
</dbReference>
<reference evidence="7" key="1">
    <citation type="submission" date="2021-10" db="EMBL/GenBank/DDBJ databases">
        <authorList>
            <person name="Piombo E."/>
        </authorList>
    </citation>
    <scope>NUCLEOTIDE SEQUENCE</scope>
</reference>
<evidence type="ECO:0000256" key="3">
    <source>
        <dbReference type="ARBA" id="ARBA00023163"/>
    </source>
</evidence>
<keyword evidence="4" id="KW-0539">Nucleus</keyword>
<evidence type="ECO:0000313" key="7">
    <source>
        <dbReference type="EMBL" id="CAH0034455.1"/>
    </source>
</evidence>
<dbReference type="OrthoDB" id="2143914at2759"/>
<feature type="domain" description="HTH myb-type" evidence="6">
    <location>
        <begin position="2"/>
        <end position="61"/>
    </location>
</feature>
<keyword evidence="8" id="KW-1185">Reference proteome</keyword>
<evidence type="ECO:0000256" key="4">
    <source>
        <dbReference type="ARBA" id="ARBA00023242"/>
    </source>
</evidence>
<dbReference type="Gene3D" id="1.10.10.60">
    <property type="entry name" value="Homeodomain-like"/>
    <property type="match status" value="2"/>
</dbReference>
<dbReference type="InterPro" id="IPR001005">
    <property type="entry name" value="SANT/Myb"/>
</dbReference>
<keyword evidence="1" id="KW-0805">Transcription regulation</keyword>
<dbReference type="GO" id="GO:0042796">
    <property type="term" value="P:snRNA transcription by RNA polymerase III"/>
    <property type="evidence" value="ECO:0007669"/>
    <property type="project" value="TreeGrafter"/>
</dbReference>
<dbReference type="SMART" id="SM00717">
    <property type="entry name" value="SANT"/>
    <property type="match status" value="2"/>
</dbReference>
<dbReference type="EMBL" id="CABFNQ020000750">
    <property type="protein sequence ID" value="CAH0034455.1"/>
    <property type="molecule type" value="Genomic_DNA"/>
</dbReference>
<accession>A0A9N9YVX6</accession>
<dbReference type="SUPFAM" id="SSF46689">
    <property type="entry name" value="Homeodomain-like"/>
    <property type="match status" value="1"/>
</dbReference>
<evidence type="ECO:0000259" key="5">
    <source>
        <dbReference type="PROSITE" id="PS50090"/>
    </source>
</evidence>
<comment type="caution">
    <text evidence="7">The sequence shown here is derived from an EMBL/GenBank/DDBJ whole genome shotgun (WGS) entry which is preliminary data.</text>
</comment>
<keyword evidence="2" id="KW-0238">DNA-binding</keyword>
<evidence type="ECO:0000256" key="1">
    <source>
        <dbReference type="ARBA" id="ARBA00023015"/>
    </source>
</evidence>
<evidence type="ECO:0000313" key="8">
    <source>
        <dbReference type="Proteomes" id="UP000696573"/>
    </source>
</evidence>
<dbReference type="PROSITE" id="PS50090">
    <property type="entry name" value="MYB_LIKE"/>
    <property type="match status" value="1"/>
</dbReference>
<dbReference type="GO" id="GO:0019185">
    <property type="term" value="C:snRNA-activating protein complex"/>
    <property type="evidence" value="ECO:0007669"/>
    <property type="project" value="TreeGrafter"/>
</dbReference>
<proteinExistence type="predicted"/>
<protein>
    <submittedName>
        <fullName evidence="7">Uncharacterized protein</fullName>
    </submittedName>
</protein>
<name>A0A9N9YVX6_9HYPO</name>
<dbReference type="PANTHER" id="PTHR46621:SF1">
    <property type="entry name" value="SNRNA-ACTIVATING PROTEIN COMPLEX SUBUNIT 4"/>
    <property type="match status" value="1"/>
</dbReference>
<dbReference type="InterPro" id="IPR009057">
    <property type="entry name" value="Homeodomain-like_sf"/>
</dbReference>
<dbReference type="Proteomes" id="UP000696573">
    <property type="component" value="Unassembled WGS sequence"/>
</dbReference>
<dbReference type="GO" id="GO:0042795">
    <property type="term" value="P:snRNA transcription by RNA polymerase II"/>
    <property type="evidence" value="ECO:0007669"/>
    <property type="project" value="TreeGrafter"/>
</dbReference>
<evidence type="ECO:0000259" key="6">
    <source>
        <dbReference type="PROSITE" id="PS51294"/>
    </source>
</evidence>
<dbReference type="PROSITE" id="PS51294">
    <property type="entry name" value="HTH_MYB"/>
    <property type="match status" value="1"/>
</dbReference>
<evidence type="ECO:0000256" key="2">
    <source>
        <dbReference type="ARBA" id="ARBA00023125"/>
    </source>
</evidence>
<dbReference type="AlphaFoldDB" id="A0A9N9YVX6"/>
<feature type="domain" description="Myb-like" evidence="5">
    <location>
        <begin position="2"/>
        <end position="57"/>
    </location>
</feature>
<organism evidence="7 8">
    <name type="scientific">Clonostachys rhizophaga</name>
    <dbReference type="NCBI Taxonomy" id="160324"/>
    <lineage>
        <taxon>Eukaryota</taxon>
        <taxon>Fungi</taxon>
        <taxon>Dikarya</taxon>
        <taxon>Ascomycota</taxon>
        <taxon>Pezizomycotina</taxon>
        <taxon>Sordariomycetes</taxon>
        <taxon>Hypocreomycetidae</taxon>
        <taxon>Hypocreales</taxon>
        <taxon>Bionectriaceae</taxon>
        <taxon>Clonostachys</taxon>
    </lineage>
</organism>
<keyword evidence="3" id="KW-0804">Transcription</keyword>
<dbReference type="Pfam" id="PF13921">
    <property type="entry name" value="Myb_DNA-bind_6"/>
    <property type="match status" value="1"/>
</dbReference>
<dbReference type="GO" id="GO:0000978">
    <property type="term" value="F:RNA polymerase II cis-regulatory region sequence-specific DNA binding"/>
    <property type="evidence" value="ECO:0007669"/>
    <property type="project" value="TreeGrafter"/>
</dbReference>
<dbReference type="CDD" id="cd00167">
    <property type="entry name" value="SANT"/>
    <property type="match status" value="1"/>
</dbReference>
<gene>
    <name evidence="7" type="ORF">CRHIZ90672A_00009279</name>
</gene>
<dbReference type="PANTHER" id="PTHR46621">
    <property type="entry name" value="SNRNA-ACTIVATING PROTEIN COMPLEX SUBUNIT 4"/>
    <property type="match status" value="1"/>
</dbReference>